<dbReference type="Pfam" id="PF00226">
    <property type="entry name" value="DnaJ"/>
    <property type="match status" value="1"/>
</dbReference>
<proteinExistence type="predicted"/>
<evidence type="ECO:0000256" key="1">
    <source>
        <dbReference type="ARBA" id="ARBA00023186"/>
    </source>
</evidence>
<dbReference type="PANTHER" id="PTHR45168">
    <property type="entry name" value="DNAJ HOMOLOG SUBFAMILY B MEMBER 2"/>
    <property type="match status" value="1"/>
</dbReference>
<feature type="chain" id="PRO_5047361871" description="J domain-containing protein" evidence="3">
    <location>
        <begin position="27"/>
        <end position="650"/>
    </location>
</feature>
<sequence length="650" mass="73428">MPAVLPETLFPLWLHISLHFSATGCCTQDRGMAAVPDYYKLLEIPRDASDNDIKKAYRKKALQWHPDKNPDRKKYAEQKFKEVTEAYEVLSDKAKRERYDCYGEGLTPAAVPEGEDLKFTFRSPWEVFREMFGSTDSCGVSITFGPKRSLCFFSLDPKVFNIKNIITRKRSPEKDSEQVEAKDDRELKSAEPSDEHESNNGEAVDSELQAEYEAVPEYKEHEGCGLEPDCELAGEEDETPEGYDSYDRWNNTCGGFEAGKDEMSYAYPSSSIYEPQYESTYCPAYEVSPRSTSPQSFAKKNGTYCKYMASCPCNPQNVYESYESQYDCDYSAYDSQYDYEFSPSESQYAYETSLGKKSQYRYDNSPPYEWQCGYETSPLYETQYGYKSSPVYEPVYEYVYEWPMQQNESQSQDLFTPEYELPPNCNKQQKECKASPGSNKPHDQLEPPFEDTDDLQGLKDLPAACRPAVGGKASLGHSEGAPDCVGTTPGNTAVTLSPEELGNSQQDQLPNGIRKQCLDGSEGLLGGMRKFLDGTKKLLCRGNQLYKESIPEEGKWSQLPNINSPSQRGIIHLHGSPVFIDNSSWPKGERNLPIGRAIQPHHPRGVCWTRGGMTPHLPDISGRLWGRVNRVPGRGNFSLLPSHSRCSHNS</sequence>
<feature type="region of interest" description="Disordered" evidence="2">
    <location>
        <begin position="226"/>
        <end position="246"/>
    </location>
</feature>
<evidence type="ECO:0000313" key="5">
    <source>
        <dbReference type="EMBL" id="KAH0621219.1"/>
    </source>
</evidence>
<dbReference type="InterPro" id="IPR043183">
    <property type="entry name" value="DNJB2/6-like"/>
</dbReference>
<evidence type="ECO:0000259" key="4">
    <source>
        <dbReference type="PROSITE" id="PS50076"/>
    </source>
</evidence>
<comment type="caution">
    <text evidence="5">The sequence shown here is derived from an EMBL/GenBank/DDBJ whole genome shotgun (WGS) entry which is preliminary data.</text>
</comment>
<dbReference type="InterPro" id="IPR036869">
    <property type="entry name" value="J_dom_sf"/>
</dbReference>
<protein>
    <recommendedName>
        <fullName evidence="4">J domain-containing protein</fullName>
    </recommendedName>
</protein>
<feature type="domain" description="J" evidence="4">
    <location>
        <begin position="37"/>
        <end position="103"/>
    </location>
</feature>
<gene>
    <name evidence="5" type="ORF">JD844_022297</name>
</gene>
<keyword evidence="1" id="KW-0143">Chaperone</keyword>
<evidence type="ECO:0000256" key="2">
    <source>
        <dbReference type="SAM" id="MobiDB-lite"/>
    </source>
</evidence>
<feature type="compositionally biased region" description="Acidic residues" evidence="2">
    <location>
        <begin position="228"/>
        <end position="241"/>
    </location>
</feature>
<dbReference type="Proteomes" id="UP000826234">
    <property type="component" value="Unassembled WGS sequence"/>
</dbReference>
<organism evidence="5 6">
    <name type="scientific">Phrynosoma platyrhinos</name>
    <name type="common">Desert horned lizard</name>
    <dbReference type="NCBI Taxonomy" id="52577"/>
    <lineage>
        <taxon>Eukaryota</taxon>
        <taxon>Metazoa</taxon>
        <taxon>Chordata</taxon>
        <taxon>Craniata</taxon>
        <taxon>Vertebrata</taxon>
        <taxon>Euteleostomi</taxon>
        <taxon>Lepidosauria</taxon>
        <taxon>Squamata</taxon>
        <taxon>Bifurcata</taxon>
        <taxon>Unidentata</taxon>
        <taxon>Episquamata</taxon>
        <taxon>Toxicofera</taxon>
        <taxon>Iguania</taxon>
        <taxon>Phrynosomatidae</taxon>
        <taxon>Phrynosomatinae</taxon>
        <taxon>Phrynosoma</taxon>
    </lineage>
</organism>
<dbReference type="PRINTS" id="PR00625">
    <property type="entry name" value="JDOMAIN"/>
</dbReference>
<dbReference type="CDD" id="cd06257">
    <property type="entry name" value="DnaJ"/>
    <property type="match status" value="1"/>
</dbReference>
<dbReference type="SUPFAM" id="SSF46565">
    <property type="entry name" value="Chaperone J-domain"/>
    <property type="match status" value="1"/>
</dbReference>
<keyword evidence="3" id="KW-0732">Signal</keyword>
<dbReference type="PANTHER" id="PTHR45168:SF1">
    <property type="entry name" value="DNAJ HOMOLOG SUBFAMILY B MEMBER 2"/>
    <property type="match status" value="1"/>
</dbReference>
<dbReference type="SMART" id="SM00271">
    <property type="entry name" value="DnaJ"/>
    <property type="match status" value="1"/>
</dbReference>
<dbReference type="PROSITE" id="PS00636">
    <property type="entry name" value="DNAJ_1"/>
    <property type="match status" value="1"/>
</dbReference>
<feature type="region of interest" description="Disordered" evidence="2">
    <location>
        <begin position="471"/>
        <end position="510"/>
    </location>
</feature>
<dbReference type="Gene3D" id="1.10.287.110">
    <property type="entry name" value="DnaJ domain"/>
    <property type="match status" value="1"/>
</dbReference>
<reference evidence="5 6" key="1">
    <citation type="journal article" date="2022" name="Gigascience">
        <title>A chromosome-level genome assembly and annotation of the desert horned lizard, Phrynosoma platyrhinos, provides insight into chromosomal rearrangements among reptiles.</title>
        <authorList>
            <person name="Koochekian N."/>
            <person name="Ascanio A."/>
            <person name="Farleigh K."/>
            <person name="Card D.C."/>
            <person name="Schield D.R."/>
            <person name="Castoe T.A."/>
            <person name="Jezkova T."/>
        </authorList>
    </citation>
    <scope>NUCLEOTIDE SEQUENCE [LARGE SCALE GENOMIC DNA]</scope>
    <source>
        <strain evidence="5">NK-2021</strain>
    </source>
</reference>
<feature type="compositionally biased region" description="Basic and acidic residues" evidence="2">
    <location>
        <begin position="170"/>
        <end position="199"/>
    </location>
</feature>
<feature type="signal peptide" evidence="3">
    <location>
        <begin position="1"/>
        <end position="26"/>
    </location>
</feature>
<accession>A0ABQ7SV31</accession>
<dbReference type="EMBL" id="JAIPUX010003289">
    <property type="protein sequence ID" value="KAH0621219.1"/>
    <property type="molecule type" value="Genomic_DNA"/>
</dbReference>
<keyword evidence="6" id="KW-1185">Reference proteome</keyword>
<feature type="region of interest" description="Disordered" evidence="2">
    <location>
        <begin position="170"/>
        <end position="206"/>
    </location>
</feature>
<dbReference type="InterPro" id="IPR001623">
    <property type="entry name" value="DnaJ_domain"/>
</dbReference>
<feature type="region of interest" description="Disordered" evidence="2">
    <location>
        <begin position="426"/>
        <end position="456"/>
    </location>
</feature>
<dbReference type="InterPro" id="IPR018253">
    <property type="entry name" value="DnaJ_domain_CS"/>
</dbReference>
<dbReference type="PROSITE" id="PS50076">
    <property type="entry name" value="DNAJ_2"/>
    <property type="match status" value="1"/>
</dbReference>
<evidence type="ECO:0000313" key="6">
    <source>
        <dbReference type="Proteomes" id="UP000826234"/>
    </source>
</evidence>
<evidence type="ECO:0000256" key="3">
    <source>
        <dbReference type="SAM" id="SignalP"/>
    </source>
</evidence>
<name>A0ABQ7SV31_PHRPL</name>